<dbReference type="AlphaFoldDB" id="F8JWW0"/>
<dbReference type="OrthoDB" id="1273722at2"/>
<accession>G8WTC1</accession>
<evidence type="ECO:0000313" key="2">
    <source>
        <dbReference type="Proteomes" id="UP000007842"/>
    </source>
</evidence>
<dbReference type="RefSeq" id="WP_014141401.1">
    <property type="nucleotide sequence ID" value="NC_016111.1"/>
</dbReference>
<organism evidence="1 2">
    <name type="scientific">Streptantibioticus cattleyicolor (strain ATCC 35852 / DSM 46488 / JCM 4925 / NBRC 14057 / NRRL 8057)</name>
    <name type="common">Streptomyces cattleya</name>
    <dbReference type="NCBI Taxonomy" id="1003195"/>
    <lineage>
        <taxon>Bacteria</taxon>
        <taxon>Bacillati</taxon>
        <taxon>Actinomycetota</taxon>
        <taxon>Actinomycetes</taxon>
        <taxon>Kitasatosporales</taxon>
        <taxon>Streptomycetaceae</taxon>
        <taxon>Streptantibioticus</taxon>
    </lineage>
</organism>
<keyword evidence="2" id="KW-1185">Reference proteome</keyword>
<dbReference type="Proteomes" id="UP000007842">
    <property type="component" value="Chromosome"/>
</dbReference>
<gene>
    <name evidence="1" type="ordered locus">SCATT_06330</name>
</gene>
<dbReference type="KEGG" id="sct:SCAT_0625"/>
<dbReference type="InterPro" id="IPR045677">
    <property type="entry name" value="DUF6197"/>
</dbReference>
<proteinExistence type="predicted"/>
<dbReference type="Pfam" id="PF19698">
    <property type="entry name" value="DUF6197"/>
    <property type="match status" value="1"/>
</dbReference>
<dbReference type="STRING" id="1003195.SCATT_06330"/>
<dbReference type="KEGG" id="scy:SCATT_06330"/>
<dbReference type="HOGENOM" id="CLU_1776366_0_0_11"/>
<sequence length="146" mass="15096">MPETPPTEQAITLRWAAVYIDLYGLYTGDEAFAASTGNALDVPAAIYQAANDGVLPSEFALPSIEAIERCKSRIITNPVAMDTIRTLSAHLNSDAVGAAAAAIEADPIDALAAWPDQPGVTQEVVTTALRALAQTLTDTGSPSAAA</sequence>
<name>F8JWW0_STREN</name>
<protein>
    <submittedName>
        <fullName evidence="1">Uncharacterized protein</fullName>
    </submittedName>
</protein>
<accession>F8JWW0</accession>
<dbReference type="PATRIC" id="fig|1003195.11.peg.2237"/>
<reference evidence="2" key="1">
    <citation type="submission" date="2011-12" db="EMBL/GenBank/DDBJ databases">
        <title>Complete genome sequence of Streptomyces cattleya strain DSM 46488.</title>
        <authorList>
            <person name="Ou H.-Y."/>
            <person name="Li P."/>
            <person name="Zhao C."/>
            <person name="O'Hagan D."/>
            <person name="Deng Z."/>
        </authorList>
    </citation>
    <scope>NUCLEOTIDE SEQUENCE [LARGE SCALE GENOMIC DNA]</scope>
    <source>
        <strain evidence="2">ATCC 35852 / DSM 46488 / JCM 4925 / NBRC 14057 / NRRL 8057</strain>
    </source>
</reference>
<dbReference type="EMBL" id="CP003219">
    <property type="protein sequence ID" value="AEW93004.1"/>
    <property type="molecule type" value="Genomic_DNA"/>
</dbReference>
<evidence type="ECO:0000313" key="1">
    <source>
        <dbReference type="EMBL" id="AEW93004.1"/>
    </source>
</evidence>